<evidence type="ECO:0000313" key="18">
    <source>
        <dbReference type="Proteomes" id="UP000887567"/>
    </source>
</evidence>
<keyword evidence="5" id="KW-0963">Cytoplasm</keyword>
<dbReference type="GO" id="GO:0046872">
    <property type="term" value="F:metal ion binding"/>
    <property type="evidence" value="ECO:0007669"/>
    <property type="project" value="UniProtKB-KW"/>
</dbReference>
<dbReference type="CDD" id="cd00022">
    <property type="entry name" value="BIR"/>
    <property type="match status" value="1"/>
</dbReference>
<dbReference type="PANTHER" id="PTHR46771">
    <property type="entry name" value="DETERIN"/>
    <property type="match status" value="1"/>
</dbReference>
<dbReference type="FunFam" id="1.10.1170.10:FF:000009">
    <property type="entry name" value="Baculoviral IAP repeat-containing protein 5"/>
    <property type="match status" value="1"/>
</dbReference>
<dbReference type="SMART" id="SM00238">
    <property type="entry name" value="BIR"/>
    <property type="match status" value="1"/>
</dbReference>
<keyword evidence="8" id="KW-0479">Metal-binding</keyword>
<dbReference type="GO" id="GO:0000775">
    <property type="term" value="C:chromosome, centromeric region"/>
    <property type="evidence" value="ECO:0007669"/>
    <property type="project" value="UniProtKB-SubCell"/>
</dbReference>
<evidence type="ECO:0000256" key="15">
    <source>
        <dbReference type="ARBA" id="ARBA00023306"/>
    </source>
</evidence>
<dbReference type="Gene3D" id="1.10.1170.10">
    <property type="entry name" value="Inhibitor Of Apoptosis Protein (2mihbC-IAP-1), Chain A"/>
    <property type="match status" value="1"/>
</dbReference>
<evidence type="ECO:0000256" key="9">
    <source>
        <dbReference type="ARBA" id="ARBA00022776"/>
    </source>
</evidence>
<evidence type="ECO:0000256" key="6">
    <source>
        <dbReference type="ARBA" id="ARBA00022553"/>
    </source>
</evidence>
<dbReference type="EnsemblMetazoa" id="XM_021056779.2">
    <property type="protein sequence ID" value="XP_020912438.1"/>
    <property type="gene ID" value="LOC110250175"/>
</dbReference>
<evidence type="ECO:0000256" key="16">
    <source>
        <dbReference type="ARBA" id="ARBA00023328"/>
    </source>
</evidence>
<evidence type="ECO:0000256" key="14">
    <source>
        <dbReference type="ARBA" id="ARBA00023242"/>
    </source>
</evidence>
<dbReference type="Proteomes" id="UP000887567">
    <property type="component" value="Unplaced"/>
</dbReference>
<dbReference type="OrthoDB" id="2196114at2759"/>
<keyword evidence="10" id="KW-0159">Chromosome partition</keyword>
<evidence type="ECO:0000256" key="13">
    <source>
        <dbReference type="ARBA" id="ARBA00023212"/>
    </source>
</evidence>
<dbReference type="GeneID" id="110250175"/>
<dbReference type="GO" id="GO:0007059">
    <property type="term" value="P:chromosome segregation"/>
    <property type="evidence" value="ECO:0007669"/>
    <property type="project" value="UniProtKB-KW"/>
</dbReference>
<evidence type="ECO:0000256" key="5">
    <source>
        <dbReference type="ARBA" id="ARBA00022490"/>
    </source>
</evidence>
<keyword evidence="7" id="KW-0132">Cell division</keyword>
<evidence type="ECO:0000256" key="10">
    <source>
        <dbReference type="ARBA" id="ARBA00022829"/>
    </source>
</evidence>
<evidence type="ECO:0000256" key="2">
    <source>
        <dbReference type="ARBA" id="ARBA00004186"/>
    </source>
</evidence>
<evidence type="ECO:0000256" key="3">
    <source>
        <dbReference type="ARBA" id="ARBA00004584"/>
    </source>
</evidence>
<dbReference type="PROSITE" id="PS50143">
    <property type="entry name" value="BIR_REPEAT_2"/>
    <property type="match status" value="1"/>
</dbReference>
<sequence length="143" mass="16927">MASESLKYDFSMNIEKNRRATFVDWPFDEDDGSKCTSDKMAEAGFYHSPTDRDPDVARCFVCFKELEGWEPEDDPWQEHKKHSPRCTFLLTKNKNSEDITIEEFLDIEVKRQENRVNKILQNSIKEFEDIAKTVRTEMEKLVH</sequence>
<dbReference type="PANTHER" id="PTHR46771:SF5">
    <property type="entry name" value="DETERIN"/>
    <property type="match status" value="1"/>
</dbReference>
<dbReference type="OMA" id="HAPQCEF"/>
<comment type="subcellular location">
    <subcellularLocation>
        <location evidence="3">Chromosome</location>
        <location evidence="3">Centromere</location>
    </subcellularLocation>
    <subcellularLocation>
        <location evidence="2">Cytoplasm</location>
        <location evidence="2">Cytoskeleton</location>
        <location evidence="2">Spindle</location>
    </subcellularLocation>
    <subcellularLocation>
        <location evidence="1">Nucleus</location>
    </subcellularLocation>
</comment>
<keyword evidence="16" id="KW-0137">Centromere</keyword>
<dbReference type="RefSeq" id="XP_020912438.1">
    <property type="nucleotide sequence ID" value="XM_021056779.2"/>
</dbReference>
<keyword evidence="14" id="KW-0539">Nucleus</keyword>
<keyword evidence="18" id="KW-1185">Reference proteome</keyword>
<dbReference type="InterPro" id="IPR051190">
    <property type="entry name" value="Baculoviral_IAP"/>
</dbReference>
<dbReference type="Pfam" id="PF00653">
    <property type="entry name" value="BIR"/>
    <property type="match status" value="1"/>
</dbReference>
<reference evidence="17" key="1">
    <citation type="submission" date="2022-11" db="UniProtKB">
        <authorList>
            <consortium name="EnsemblMetazoa"/>
        </authorList>
    </citation>
    <scope>IDENTIFICATION</scope>
</reference>
<proteinExistence type="inferred from homology"/>
<evidence type="ECO:0000313" key="17">
    <source>
        <dbReference type="EnsemblMetazoa" id="XP_020912438.1"/>
    </source>
</evidence>
<keyword evidence="12" id="KW-0832">Ubl conjugation</keyword>
<dbReference type="AlphaFoldDB" id="A0A913Y155"/>
<dbReference type="InterPro" id="IPR001370">
    <property type="entry name" value="BIR_rpt"/>
</dbReference>
<keyword evidence="9" id="KW-0498">Mitosis</keyword>
<dbReference type="GO" id="GO:0005634">
    <property type="term" value="C:nucleus"/>
    <property type="evidence" value="ECO:0007669"/>
    <property type="project" value="UniProtKB-SubCell"/>
</dbReference>
<evidence type="ECO:0000256" key="8">
    <source>
        <dbReference type="ARBA" id="ARBA00022723"/>
    </source>
</evidence>
<comment type="similarity">
    <text evidence="4">Belongs to the IAP family.</text>
</comment>
<evidence type="ECO:0000256" key="7">
    <source>
        <dbReference type="ARBA" id="ARBA00022618"/>
    </source>
</evidence>
<keyword evidence="15" id="KW-0131">Cell cycle</keyword>
<accession>A0A913Y155</accession>
<evidence type="ECO:0000256" key="4">
    <source>
        <dbReference type="ARBA" id="ARBA00006672"/>
    </source>
</evidence>
<evidence type="ECO:0008006" key="19">
    <source>
        <dbReference type="Google" id="ProtNLM"/>
    </source>
</evidence>
<evidence type="ECO:0000256" key="1">
    <source>
        <dbReference type="ARBA" id="ARBA00004123"/>
    </source>
</evidence>
<name>A0A913Y155_EXADI</name>
<dbReference type="SUPFAM" id="SSF57924">
    <property type="entry name" value="Inhibitor of apoptosis (IAP) repeat"/>
    <property type="match status" value="1"/>
</dbReference>
<organism evidence="17 18">
    <name type="scientific">Exaiptasia diaphana</name>
    <name type="common">Tropical sea anemone</name>
    <name type="synonym">Aiptasia pulchella</name>
    <dbReference type="NCBI Taxonomy" id="2652724"/>
    <lineage>
        <taxon>Eukaryota</taxon>
        <taxon>Metazoa</taxon>
        <taxon>Cnidaria</taxon>
        <taxon>Anthozoa</taxon>
        <taxon>Hexacorallia</taxon>
        <taxon>Actiniaria</taxon>
        <taxon>Aiptasiidae</taxon>
        <taxon>Exaiptasia</taxon>
    </lineage>
</organism>
<keyword evidence="11" id="KW-0862">Zinc</keyword>
<keyword evidence="13" id="KW-0206">Cytoskeleton</keyword>
<keyword evidence="6" id="KW-0597">Phosphoprotein</keyword>
<protein>
    <recommendedName>
        <fullName evidence="19">Survivin</fullName>
    </recommendedName>
</protein>
<dbReference type="GO" id="GO:0005819">
    <property type="term" value="C:spindle"/>
    <property type="evidence" value="ECO:0007669"/>
    <property type="project" value="UniProtKB-SubCell"/>
</dbReference>
<evidence type="ECO:0000256" key="12">
    <source>
        <dbReference type="ARBA" id="ARBA00022843"/>
    </source>
</evidence>
<dbReference type="KEGG" id="epa:110250175"/>
<dbReference type="GO" id="GO:0051301">
    <property type="term" value="P:cell division"/>
    <property type="evidence" value="ECO:0007669"/>
    <property type="project" value="UniProtKB-KW"/>
</dbReference>
<evidence type="ECO:0000256" key="11">
    <source>
        <dbReference type="ARBA" id="ARBA00022833"/>
    </source>
</evidence>